<comment type="caution">
    <text evidence="2">The sequence shown here is derived from an EMBL/GenBank/DDBJ whole genome shotgun (WGS) entry which is preliminary data.</text>
</comment>
<gene>
    <name evidence="2" type="ORF">IV67_GL001613</name>
</gene>
<organism evidence="2 3">
    <name type="scientific">Weissella minor</name>
    <dbReference type="NCBI Taxonomy" id="1620"/>
    <lineage>
        <taxon>Bacteria</taxon>
        <taxon>Bacillati</taxon>
        <taxon>Bacillota</taxon>
        <taxon>Bacilli</taxon>
        <taxon>Lactobacillales</taxon>
        <taxon>Lactobacillaceae</taxon>
        <taxon>Weissella</taxon>
    </lineage>
</organism>
<keyword evidence="3" id="KW-1185">Reference proteome</keyword>
<name>A0A0R2JJY2_9LACO</name>
<dbReference type="Pfam" id="PF02620">
    <property type="entry name" value="YceD"/>
    <property type="match status" value="1"/>
</dbReference>
<reference evidence="2 3" key="1">
    <citation type="journal article" date="2015" name="Genome Announc.">
        <title>Expanding the biotechnology potential of lactobacilli through comparative genomics of 213 strains and associated genera.</title>
        <authorList>
            <person name="Sun Z."/>
            <person name="Harris H.M."/>
            <person name="McCann A."/>
            <person name="Guo C."/>
            <person name="Argimon S."/>
            <person name="Zhang W."/>
            <person name="Yang X."/>
            <person name="Jeffery I.B."/>
            <person name="Cooney J.C."/>
            <person name="Kagawa T.F."/>
            <person name="Liu W."/>
            <person name="Song Y."/>
            <person name="Salvetti E."/>
            <person name="Wrobel A."/>
            <person name="Rasinkangas P."/>
            <person name="Parkhill J."/>
            <person name="Rea M.C."/>
            <person name="O'Sullivan O."/>
            <person name="Ritari J."/>
            <person name="Douillard F.P."/>
            <person name="Paul Ross R."/>
            <person name="Yang R."/>
            <person name="Briner A.E."/>
            <person name="Felis G.E."/>
            <person name="de Vos W.M."/>
            <person name="Barrangou R."/>
            <person name="Klaenhammer T.R."/>
            <person name="Caufield P.W."/>
            <person name="Cui Y."/>
            <person name="Zhang H."/>
            <person name="O'Toole P.W."/>
        </authorList>
    </citation>
    <scope>NUCLEOTIDE SEQUENCE [LARGE SCALE GENOMIC DNA]</scope>
    <source>
        <strain evidence="2 3">DSM 20014</strain>
    </source>
</reference>
<dbReference type="STRING" id="1620.IV67_GL001613"/>
<feature type="region of interest" description="Disordered" evidence="1">
    <location>
        <begin position="162"/>
        <end position="187"/>
    </location>
</feature>
<evidence type="ECO:0000313" key="2">
    <source>
        <dbReference type="EMBL" id="KRN77554.1"/>
    </source>
</evidence>
<dbReference type="InterPro" id="IPR003772">
    <property type="entry name" value="YceD"/>
</dbReference>
<dbReference type="AlphaFoldDB" id="A0A0R2JJY2"/>
<dbReference type="PATRIC" id="fig|1620.3.peg.1648"/>
<accession>A0A0R2JJY2</accession>
<evidence type="ECO:0000313" key="3">
    <source>
        <dbReference type="Proteomes" id="UP000051673"/>
    </source>
</evidence>
<feature type="compositionally biased region" description="Basic and acidic residues" evidence="1">
    <location>
        <begin position="162"/>
        <end position="171"/>
    </location>
</feature>
<dbReference type="Proteomes" id="UP000051673">
    <property type="component" value="Unassembled WGS sequence"/>
</dbReference>
<sequence length="187" mass="21327">MRGKFKMKWHFAELQNYKTEPLQVDETLDVKAAMLEKFSDIVLDIEPVHVTGFIQADRDDVMVHFHIETTVTTPSSRSLEPVALPLETDMDEIYIQEESHADRYEDDETIILIDYDLVDFSEAIMETIVVSIPMQVLTDAEKNSDDMPAGKDWEVISEDAYEARKAEDPDAKNTPLAGLADMLKDDE</sequence>
<proteinExistence type="predicted"/>
<protein>
    <submittedName>
        <fullName evidence="2">Nucleic acid-binding protein</fullName>
    </submittedName>
</protein>
<evidence type="ECO:0000256" key="1">
    <source>
        <dbReference type="SAM" id="MobiDB-lite"/>
    </source>
</evidence>
<dbReference type="EMBL" id="JQCD01000018">
    <property type="protein sequence ID" value="KRN77554.1"/>
    <property type="molecule type" value="Genomic_DNA"/>
</dbReference>